<accession>A0A9P8Y1B6</accession>
<gene>
    <name evidence="2" type="ORF">B0I36DRAFT_332398</name>
</gene>
<comment type="caution">
    <text evidence="2">The sequence shown here is derived from an EMBL/GenBank/DDBJ whole genome shotgun (WGS) entry which is preliminary data.</text>
</comment>
<keyword evidence="3" id="KW-1185">Reference proteome</keyword>
<dbReference type="EMBL" id="JAGTJQ010000009">
    <property type="protein sequence ID" value="KAH7025012.1"/>
    <property type="molecule type" value="Genomic_DNA"/>
</dbReference>
<sequence>MSDTMPEETSNGRYDTIASRKLWDDIGAPTGADRILSIDFIGLTVPIRLSLRLSQLPTTMYMRKGRTRAFCSRARRPNSWAMNARSAAQRGDSSLGLDEFRMRTKAALPRTHHDKTCTTIPTAAIIWSHGHSYWHPETTPGLSQCLHSQSGHHWRPDRPPEIG</sequence>
<evidence type="ECO:0000313" key="2">
    <source>
        <dbReference type="EMBL" id="KAH7025012.1"/>
    </source>
</evidence>
<proteinExistence type="predicted"/>
<organism evidence="2 3">
    <name type="scientific">Microdochium trichocladiopsis</name>
    <dbReference type="NCBI Taxonomy" id="1682393"/>
    <lineage>
        <taxon>Eukaryota</taxon>
        <taxon>Fungi</taxon>
        <taxon>Dikarya</taxon>
        <taxon>Ascomycota</taxon>
        <taxon>Pezizomycotina</taxon>
        <taxon>Sordariomycetes</taxon>
        <taxon>Xylariomycetidae</taxon>
        <taxon>Xylariales</taxon>
        <taxon>Microdochiaceae</taxon>
        <taxon>Microdochium</taxon>
    </lineage>
</organism>
<protein>
    <submittedName>
        <fullName evidence="2">Uncharacterized protein</fullName>
    </submittedName>
</protein>
<feature type="region of interest" description="Disordered" evidence="1">
    <location>
        <begin position="144"/>
        <end position="163"/>
    </location>
</feature>
<dbReference type="Proteomes" id="UP000756346">
    <property type="component" value="Unassembled WGS sequence"/>
</dbReference>
<feature type="compositionally biased region" description="Basic and acidic residues" evidence="1">
    <location>
        <begin position="154"/>
        <end position="163"/>
    </location>
</feature>
<reference evidence="2" key="1">
    <citation type="journal article" date="2021" name="Nat. Commun.">
        <title>Genetic determinants of endophytism in the Arabidopsis root mycobiome.</title>
        <authorList>
            <person name="Mesny F."/>
            <person name="Miyauchi S."/>
            <person name="Thiergart T."/>
            <person name="Pickel B."/>
            <person name="Atanasova L."/>
            <person name="Karlsson M."/>
            <person name="Huettel B."/>
            <person name="Barry K.W."/>
            <person name="Haridas S."/>
            <person name="Chen C."/>
            <person name="Bauer D."/>
            <person name="Andreopoulos W."/>
            <person name="Pangilinan J."/>
            <person name="LaButti K."/>
            <person name="Riley R."/>
            <person name="Lipzen A."/>
            <person name="Clum A."/>
            <person name="Drula E."/>
            <person name="Henrissat B."/>
            <person name="Kohler A."/>
            <person name="Grigoriev I.V."/>
            <person name="Martin F.M."/>
            <person name="Hacquard S."/>
        </authorList>
    </citation>
    <scope>NUCLEOTIDE SEQUENCE</scope>
    <source>
        <strain evidence="2">MPI-CAGE-CH-0230</strain>
    </source>
</reference>
<name>A0A9P8Y1B6_9PEZI</name>
<dbReference type="GeneID" id="70184651"/>
<dbReference type="AlphaFoldDB" id="A0A9P8Y1B6"/>
<dbReference type="RefSeq" id="XP_046008560.1">
    <property type="nucleotide sequence ID" value="XM_046155105.1"/>
</dbReference>
<evidence type="ECO:0000256" key="1">
    <source>
        <dbReference type="SAM" id="MobiDB-lite"/>
    </source>
</evidence>
<evidence type="ECO:0000313" key="3">
    <source>
        <dbReference type="Proteomes" id="UP000756346"/>
    </source>
</evidence>